<protein>
    <submittedName>
        <fullName evidence="2">Uncharacterized protein</fullName>
    </submittedName>
</protein>
<sequence>MGGRGWCGVSVSLPLVGLLFAAIVLLNRVGWILTWQLVLLTLFGMCLDRTVLATPVFAVVEWLLQGLTHTY</sequence>
<organism evidence="2 3">
    <name type="scientific">Streptomyces tateyamensis</name>
    <dbReference type="NCBI Taxonomy" id="565073"/>
    <lineage>
        <taxon>Bacteria</taxon>
        <taxon>Bacillati</taxon>
        <taxon>Actinomycetota</taxon>
        <taxon>Actinomycetes</taxon>
        <taxon>Kitasatosporales</taxon>
        <taxon>Streptomycetaceae</taxon>
        <taxon>Streptomyces</taxon>
    </lineage>
</organism>
<evidence type="ECO:0000256" key="1">
    <source>
        <dbReference type="SAM" id="Phobius"/>
    </source>
</evidence>
<keyword evidence="3" id="KW-1185">Reference proteome</keyword>
<proteinExistence type="predicted"/>
<feature type="transmembrane region" description="Helical" evidence="1">
    <location>
        <begin position="38"/>
        <end position="64"/>
    </location>
</feature>
<keyword evidence="1" id="KW-0472">Membrane</keyword>
<gene>
    <name evidence="2" type="ORF">C7C46_16035</name>
</gene>
<keyword evidence="1" id="KW-0812">Transmembrane</keyword>
<evidence type="ECO:0000313" key="3">
    <source>
        <dbReference type="Proteomes" id="UP000248039"/>
    </source>
</evidence>
<feature type="transmembrane region" description="Helical" evidence="1">
    <location>
        <begin position="6"/>
        <end position="26"/>
    </location>
</feature>
<dbReference type="Proteomes" id="UP000248039">
    <property type="component" value="Unassembled WGS sequence"/>
</dbReference>
<evidence type="ECO:0000313" key="2">
    <source>
        <dbReference type="EMBL" id="PYC78609.1"/>
    </source>
</evidence>
<dbReference type="EMBL" id="PYBW01000049">
    <property type="protein sequence ID" value="PYC78609.1"/>
    <property type="molecule type" value="Genomic_DNA"/>
</dbReference>
<dbReference type="AlphaFoldDB" id="A0A2V4N6I8"/>
<keyword evidence="1" id="KW-1133">Transmembrane helix</keyword>
<name>A0A2V4N6I8_9ACTN</name>
<accession>A0A2V4N6I8</accession>
<reference evidence="2 3" key="1">
    <citation type="submission" date="2018-03" db="EMBL/GenBank/DDBJ databases">
        <title>Bioinformatic expansion and discovery of thiopeptide antibiotics.</title>
        <authorList>
            <person name="Schwalen C.J."/>
            <person name="Hudson G.A."/>
            <person name="Mitchell D.A."/>
        </authorList>
    </citation>
    <scope>NUCLEOTIDE SEQUENCE [LARGE SCALE GENOMIC DNA]</scope>
    <source>
        <strain evidence="2 3">ATCC 21389</strain>
    </source>
</reference>
<comment type="caution">
    <text evidence="2">The sequence shown here is derived from an EMBL/GenBank/DDBJ whole genome shotgun (WGS) entry which is preliminary data.</text>
</comment>